<keyword evidence="9" id="KW-1185">Reference proteome</keyword>
<sequence>MSRSLDVLVVGAGPTGLALALQAAAHGARVRVVDGRARAARPSRALIVHARSLEVLRPLGVTADLLAEADTAPSVELHLGRSAVPVRLGDLAVPDTAFPHLTFLPQQHVERVLAAALADRGVQVEWSTQLVAADDGPEDVAAVVRRNGGEEVVHCAALAGCDGVGSTVRAVAGIGWPGARARVEVVLADVDLAGELTAGAAHVGAGRRGLLMAFALGEGAPWRLVATRTAPDRLPAGVGGPALPADELQELLDVAGLPARVTDVAWSSRIALQHRLATAYRAGRLFLAGDAAHAWSPAGGQGMNTGVQDATALGWRLAAAAASSAPEELLASYAAERRPVATSTLLLTRLLFWGESATDPVAATLRGTLAPLAAPLLPWVLARRRLVARGFRVLAQLDTGYPGGPLAREGSTPRAGRPHPGDRVPDAPVTCQGREVRLHELLARPGVHVLLDRDAPDPSVTGRFLHVHRLTSSPGRGVVAVRPDGHAGFVSGAVDAELGWWLAAAGAAGR</sequence>
<name>A0A846LMJ6_9ACTN</name>
<feature type="region of interest" description="Disordered" evidence="4">
    <location>
        <begin position="402"/>
        <end position="424"/>
    </location>
</feature>
<evidence type="ECO:0000313" key="6">
    <source>
        <dbReference type="EMBL" id="GGL76866.1"/>
    </source>
</evidence>
<dbReference type="Gene3D" id="3.30.70.2450">
    <property type="match status" value="1"/>
</dbReference>
<evidence type="ECO:0000313" key="7">
    <source>
        <dbReference type="EMBL" id="NIH69183.1"/>
    </source>
</evidence>
<dbReference type="EMBL" id="BMMI01000007">
    <property type="protein sequence ID" value="GGL76866.1"/>
    <property type="molecule type" value="Genomic_DNA"/>
</dbReference>
<comment type="caution">
    <text evidence="7">The sequence shown here is derived from an EMBL/GenBank/DDBJ whole genome shotgun (WGS) entry which is preliminary data.</text>
</comment>
<evidence type="ECO:0000256" key="1">
    <source>
        <dbReference type="ARBA" id="ARBA00001974"/>
    </source>
</evidence>
<dbReference type="PANTHER" id="PTHR43004:SF19">
    <property type="entry name" value="BINDING MONOOXYGENASE, PUTATIVE (JCVI)-RELATED"/>
    <property type="match status" value="1"/>
</dbReference>
<evidence type="ECO:0000313" key="8">
    <source>
        <dbReference type="Proteomes" id="UP000552836"/>
    </source>
</evidence>
<dbReference type="Proteomes" id="UP000648663">
    <property type="component" value="Unassembled WGS sequence"/>
</dbReference>
<reference evidence="6" key="4">
    <citation type="submission" date="2024-05" db="EMBL/GenBank/DDBJ databases">
        <authorList>
            <person name="Sun Q."/>
            <person name="Zhou Y."/>
        </authorList>
    </citation>
    <scope>NUCLEOTIDE SEQUENCE</scope>
    <source>
        <strain evidence="6">CGMCC 4.5581</strain>
    </source>
</reference>
<comment type="cofactor">
    <cofactor evidence="1">
        <name>FAD</name>
        <dbReference type="ChEBI" id="CHEBI:57692"/>
    </cofactor>
</comment>
<dbReference type="GO" id="GO:0071949">
    <property type="term" value="F:FAD binding"/>
    <property type="evidence" value="ECO:0007669"/>
    <property type="project" value="InterPro"/>
</dbReference>
<dbReference type="InterPro" id="IPR050641">
    <property type="entry name" value="RIFMO-like"/>
</dbReference>
<dbReference type="GO" id="GO:0016709">
    <property type="term" value="F:oxidoreductase activity, acting on paired donors, with incorporation or reduction of molecular oxygen, NAD(P)H as one donor, and incorporation of one atom of oxygen"/>
    <property type="evidence" value="ECO:0007669"/>
    <property type="project" value="UniProtKB-ARBA"/>
</dbReference>
<dbReference type="PANTHER" id="PTHR43004">
    <property type="entry name" value="TRK SYSTEM POTASSIUM UPTAKE PROTEIN"/>
    <property type="match status" value="1"/>
</dbReference>
<dbReference type="SUPFAM" id="SSF51905">
    <property type="entry name" value="FAD/NAD(P)-binding domain"/>
    <property type="match status" value="1"/>
</dbReference>
<protein>
    <submittedName>
        <fullName evidence="7">2-polyprenyl-6-methoxyphenol hydroxylase-like FAD-dependent oxidoreductase</fullName>
    </submittedName>
</protein>
<reference evidence="9" key="2">
    <citation type="journal article" date="2019" name="Int. J. Syst. Evol. Microbiol.">
        <title>The Global Catalogue of Microorganisms (GCM) 10K type strain sequencing project: providing services to taxonomists for standard genome sequencing and annotation.</title>
        <authorList>
            <consortium name="The Broad Institute Genomics Platform"/>
            <consortium name="The Broad Institute Genome Sequencing Center for Infectious Disease"/>
            <person name="Wu L."/>
            <person name="Ma J."/>
        </authorList>
    </citation>
    <scope>NUCLEOTIDE SEQUENCE [LARGE SCALE GENOMIC DNA]</scope>
    <source>
        <strain evidence="9">CGMCC 4.5581</strain>
    </source>
</reference>
<evidence type="ECO:0000256" key="3">
    <source>
        <dbReference type="ARBA" id="ARBA00022827"/>
    </source>
</evidence>
<reference evidence="6" key="1">
    <citation type="journal article" date="2014" name="Int. J. Syst. Evol. Microbiol.">
        <title>Complete genome of a new Firmicutes species belonging to the dominant human colonic microbiota ('Ruminococcus bicirculans') reveals two chromosomes and a selective capacity to utilize plant glucans.</title>
        <authorList>
            <consortium name="NISC Comparative Sequencing Program"/>
            <person name="Wegmann U."/>
            <person name="Louis P."/>
            <person name="Goesmann A."/>
            <person name="Henrissat B."/>
            <person name="Duncan S.H."/>
            <person name="Flint H.J."/>
        </authorList>
    </citation>
    <scope>NUCLEOTIDE SEQUENCE</scope>
    <source>
        <strain evidence="6">CGMCC 4.5581</strain>
    </source>
</reference>
<dbReference type="AlphaFoldDB" id="A0A846LMJ6"/>
<organism evidence="7 8">
    <name type="scientific">Modestobacter marinus</name>
    <dbReference type="NCBI Taxonomy" id="477641"/>
    <lineage>
        <taxon>Bacteria</taxon>
        <taxon>Bacillati</taxon>
        <taxon>Actinomycetota</taxon>
        <taxon>Actinomycetes</taxon>
        <taxon>Geodermatophilales</taxon>
        <taxon>Geodermatophilaceae</taxon>
        <taxon>Modestobacter</taxon>
    </lineage>
</organism>
<feature type="domain" description="FAD-binding" evidence="5">
    <location>
        <begin position="5"/>
        <end position="344"/>
    </location>
</feature>
<dbReference type="RefSeq" id="WP_166756749.1">
    <property type="nucleotide sequence ID" value="NZ_BAABJU010000003.1"/>
</dbReference>
<dbReference type="Proteomes" id="UP000552836">
    <property type="component" value="Unassembled WGS sequence"/>
</dbReference>
<dbReference type="EMBL" id="JAAMPA010000002">
    <property type="protein sequence ID" value="NIH69183.1"/>
    <property type="molecule type" value="Genomic_DNA"/>
</dbReference>
<accession>A0A846LMJ6</accession>
<dbReference type="InterPro" id="IPR002938">
    <property type="entry name" value="FAD-bd"/>
</dbReference>
<evidence type="ECO:0000313" key="9">
    <source>
        <dbReference type="Proteomes" id="UP000648663"/>
    </source>
</evidence>
<dbReference type="PRINTS" id="PR00420">
    <property type="entry name" value="RNGMNOXGNASE"/>
</dbReference>
<keyword evidence="3" id="KW-0274">FAD</keyword>
<gene>
    <name evidence="7" type="ORF">FB380_003671</name>
    <name evidence="6" type="ORF">GCM10011589_36170</name>
</gene>
<reference evidence="7 8" key="3">
    <citation type="submission" date="2020-02" db="EMBL/GenBank/DDBJ databases">
        <title>Sequencing the genomes of 1000 actinobacteria strains.</title>
        <authorList>
            <person name="Klenk H.-P."/>
        </authorList>
    </citation>
    <scope>NUCLEOTIDE SEQUENCE [LARGE SCALE GENOMIC DNA]</scope>
    <source>
        <strain evidence="7 8">DSM 45201</strain>
    </source>
</reference>
<evidence type="ECO:0000259" key="5">
    <source>
        <dbReference type="Pfam" id="PF01494"/>
    </source>
</evidence>
<dbReference type="InterPro" id="IPR036188">
    <property type="entry name" value="FAD/NAD-bd_sf"/>
</dbReference>
<dbReference type="Pfam" id="PF01494">
    <property type="entry name" value="FAD_binding_3"/>
    <property type="match status" value="1"/>
</dbReference>
<evidence type="ECO:0000256" key="4">
    <source>
        <dbReference type="SAM" id="MobiDB-lite"/>
    </source>
</evidence>
<evidence type="ECO:0000256" key="2">
    <source>
        <dbReference type="ARBA" id="ARBA00022630"/>
    </source>
</evidence>
<proteinExistence type="predicted"/>
<keyword evidence="2" id="KW-0285">Flavoprotein</keyword>
<dbReference type="Gene3D" id="3.50.50.60">
    <property type="entry name" value="FAD/NAD(P)-binding domain"/>
    <property type="match status" value="1"/>
</dbReference>